<sequence length="140" mass="15268">MTTNGQPVLLYDGTCGFCDGAVQFVLRVDRRGNMRFAALDSDFGQAVLRRHPELAGVDSVVYVENPDQADERVTVRSAAALHVADYLGGPWKALGSVARVVPAPVRDGLYDRFAAIRYRVFGRVDSCALPAPDVRARFIA</sequence>
<dbReference type="InterPro" id="IPR007263">
    <property type="entry name" value="DCC1-like"/>
</dbReference>
<dbReference type="RefSeq" id="WP_263995572.1">
    <property type="nucleotide sequence ID" value="NZ_JACKVK010000005.1"/>
</dbReference>
<keyword evidence="2" id="KW-1185">Reference proteome</keyword>
<accession>A0A9X3C0R1</accession>
<dbReference type="Proteomes" id="UP001141629">
    <property type="component" value="Unassembled WGS sequence"/>
</dbReference>
<protein>
    <submittedName>
        <fullName evidence="1">DUF393 domain-containing protein</fullName>
    </submittedName>
</protein>
<dbReference type="PANTHER" id="PTHR33639:SF2">
    <property type="entry name" value="DUF393 DOMAIN-CONTAINING PROTEIN"/>
    <property type="match status" value="1"/>
</dbReference>
<evidence type="ECO:0000313" key="2">
    <source>
        <dbReference type="Proteomes" id="UP001141629"/>
    </source>
</evidence>
<organism evidence="1 2">
    <name type="scientific">Mycobacterium yunnanensis</name>
    <dbReference type="NCBI Taxonomy" id="368477"/>
    <lineage>
        <taxon>Bacteria</taxon>
        <taxon>Bacillati</taxon>
        <taxon>Actinomycetota</taxon>
        <taxon>Actinomycetes</taxon>
        <taxon>Mycobacteriales</taxon>
        <taxon>Mycobacteriaceae</taxon>
        <taxon>Mycobacterium</taxon>
    </lineage>
</organism>
<reference evidence="1" key="2">
    <citation type="journal article" date="2022" name="BMC Genomics">
        <title>Comparative genome analysis of mycobacteria focusing on tRNA and non-coding RNA.</title>
        <authorList>
            <person name="Behra P.R.K."/>
            <person name="Pettersson B.M.F."/>
            <person name="Ramesh M."/>
            <person name="Das S."/>
            <person name="Dasgupta S."/>
            <person name="Kirsebom L.A."/>
        </authorList>
    </citation>
    <scope>NUCLEOTIDE SEQUENCE</scope>
    <source>
        <strain evidence="1">DSM 44838</strain>
    </source>
</reference>
<dbReference type="GO" id="GO:0015035">
    <property type="term" value="F:protein-disulfide reductase activity"/>
    <property type="evidence" value="ECO:0007669"/>
    <property type="project" value="InterPro"/>
</dbReference>
<proteinExistence type="predicted"/>
<gene>
    <name evidence="1" type="ORF">H7K45_09665</name>
</gene>
<name>A0A9X3C0R1_9MYCO</name>
<dbReference type="Pfam" id="PF04134">
    <property type="entry name" value="DCC1-like"/>
    <property type="match status" value="1"/>
</dbReference>
<dbReference type="EMBL" id="JACKVK010000005">
    <property type="protein sequence ID" value="MCV7420803.1"/>
    <property type="molecule type" value="Genomic_DNA"/>
</dbReference>
<dbReference type="InterPro" id="IPR052927">
    <property type="entry name" value="DCC_oxidoreductase"/>
</dbReference>
<dbReference type="AlphaFoldDB" id="A0A9X3C0R1"/>
<comment type="caution">
    <text evidence="1">The sequence shown here is derived from an EMBL/GenBank/DDBJ whole genome shotgun (WGS) entry which is preliminary data.</text>
</comment>
<evidence type="ECO:0000313" key="1">
    <source>
        <dbReference type="EMBL" id="MCV7420803.1"/>
    </source>
</evidence>
<dbReference type="PANTHER" id="PTHR33639">
    <property type="entry name" value="THIOL-DISULFIDE OXIDOREDUCTASE DCC"/>
    <property type="match status" value="1"/>
</dbReference>
<reference evidence="1" key="1">
    <citation type="submission" date="2020-07" db="EMBL/GenBank/DDBJ databases">
        <authorList>
            <person name="Pettersson B.M.F."/>
            <person name="Behra P.R.K."/>
            <person name="Ramesh M."/>
            <person name="Das S."/>
            <person name="Dasgupta S."/>
            <person name="Kirsebom L.A."/>
        </authorList>
    </citation>
    <scope>NUCLEOTIDE SEQUENCE</scope>
    <source>
        <strain evidence="1">DSM 44838</strain>
    </source>
</reference>